<proteinExistence type="predicted"/>
<sequence>MKKIEIVLSSLNRRVVIRSTSPHSTVLSSLRSTSPHSTDESSLDRRVLTRPFCRHFDRRVVVSIRFKLSMRPSLNPTDESSSRLFTSLLTILGSNSWRPPWGMEKYLRGRLNWSPFSRHLTDESSLDRRVVTRPTSPHSTDESSLDRRVVTRPFCHHSTVLSSLSAERSLAVTRSFSLLGADRSLAVAQISLSSWS</sequence>
<protein>
    <submittedName>
        <fullName evidence="1">Uncharacterized protein</fullName>
    </submittedName>
</protein>
<gene>
    <name evidence="1" type="ORF">F2Q70_00018522</name>
</gene>
<comment type="caution">
    <text evidence="1">The sequence shown here is derived from an EMBL/GenBank/DDBJ whole genome shotgun (WGS) entry which is preliminary data.</text>
</comment>
<accession>A0A8S9HUG6</accession>
<organism evidence="1">
    <name type="scientific">Brassica cretica</name>
    <name type="common">Mustard</name>
    <dbReference type="NCBI Taxonomy" id="69181"/>
    <lineage>
        <taxon>Eukaryota</taxon>
        <taxon>Viridiplantae</taxon>
        <taxon>Streptophyta</taxon>
        <taxon>Embryophyta</taxon>
        <taxon>Tracheophyta</taxon>
        <taxon>Spermatophyta</taxon>
        <taxon>Magnoliopsida</taxon>
        <taxon>eudicotyledons</taxon>
        <taxon>Gunneridae</taxon>
        <taxon>Pentapetalae</taxon>
        <taxon>rosids</taxon>
        <taxon>malvids</taxon>
        <taxon>Brassicales</taxon>
        <taxon>Brassicaceae</taxon>
        <taxon>Brassiceae</taxon>
        <taxon>Brassica</taxon>
    </lineage>
</organism>
<evidence type="ECO:0000313" key="1">
    <source>
        <dbReference type="EMBL" id="KAF2561080.1"/>
    </source>
</evidence>
<name>A0A8S9HUG6_BRACR</name>
<dbReference type="EMBL" id="QGKY02001250">
    <property type="protein sequence ID" value="KAF2561080.1"/>
    <property type="molecule type" value="Genomic_DNA"/>
</dbReference>
<reference evidence="1" key="1">
    <citation type="submission" date="2019-12" db="EMBL/GenBank/DDBJ databases">
        <title>Genome sequencing and annotation of Brassica cretica.</title>
        <authorList>
            <person name="Studholme D.J."/>
            <person name="Sarris P.F."/>
        </authorList>
    </citation>
    <scope>NUCLEOTIDE SEQUENCE</scope>
    <source>
        <strain evidence="1">PFS-102/07</strain>
        <tissue evidence="1">Leaf</tissue>
    </source>
</reference>
<dbReference type="AlphaFoldDB" id="A0A8S9HUG6"/>